<dbReference type="CDD" id="cd01994">
    <property type="entry name" value="AANH_PF0828-like"/>
    <property type="match status" value="1"/>
</dbReference>
<proteinExistence type="inferred from homology"/>
<dbReference type="NCBIfam" id="TIGR00290">
    <property type="entry name" value="MJ0570_dom"/>
    <property type="match status" value="1"/>
</dbReference>
<comment type="caution">
    <text evidence="15">The sequence shown here is derived from an EMBL/GenBank/DDBJ whole genome shotgun (WGS) entry which is preliminary data.</text>
</comment>
<dbReference type="GO" id="GO:0017178">
    <property type="term" value="F:diphthine-ammonia ligase activity"/>
    <property type="evidence" value="ECO:0007669"/>
    <property type="project" value="UniProtKB-EC"/>
</dbReference>
<evidence type="ECO:0000256" key="6">
    <source>
        <dbReference type="ARBA" id="ARBA00022741"/>
    </source>
</evidence>
<dbReference type="InterPro" id="IPR006175">
    <property type="entry name" value="YjgF/YER057c/UK114"/>
</dbReference>
<evidence type="ECO:0000256" key="2">
    <source>
        <dbReference type="ARBA" id="ARBA00008496"/>
    </source>
</evidence>
<evidence type="ECO:0000256" key="10">
    <source>
        <dbReference type="ARBA" id="ARBA00031552"/>
    </source>
</evidence>
<dbReference type="SUPFAM" id="SSF55298">
    <property type="entry name" value="YjgF-like"/>
    <property type="match status" value="2"/>
</dbReference>
<dbReference type="InterPro" id="IPR035959">
    <property type="entry name" value="RutC-like_sf"/>
</dbReference>
<evidence type="ECO:0000256" key="12">
    <source>
        <dbReference type="ARBA" id="ARBA00048108"/>
    </source>
</evidence>
<feature type="region of interest" description="Disordered" evidence="13">
    <location>
        <begin position="277"/>
        <end position="307"/>
    </location>
</feature>
<evidence type="ECO:0000256" key="8">
    <source>
        <dbReference type="ARBA" id="ARBA00029814"/>
    </source>
</evidence>
<dbReference type="InterPro" id="IPR002761">
    <property type="entry name" value="Diphthami_syn_dom"/>
</dbReference>
<evidence type="ECO:0000256" key="7">
    <source>
        <dbReference type="ARBA" id="ARBA00022840"/>
    </source>
</evidence>
<dbReference type="GO" id="GO:0005524">
    <property type="term" value="F:ATP binding"/>
    <property type="evidence" value="ECO:0007669"/>
    <property type="project" value="UniProtKB-KW"/>
</dbReference>
<dbReference type="AlphaFoldDB" id="A0AAV4EAQ0"/>
<evidence type="ECO:0000256" key="5">
    <source>
        <dbReference type="ARBA" id="ARBA00022598"/>
    </source>
</evidence>
<comment type="pathway">
    <text evidence="1">Protein modification; peptidyl-diphthamide biosynthesis.</text>
</comment>
<dbReference type="Gene3D" id="3.40.50.620">
    <property type="entry name" value="HUPs"/>
    <property type="match status" value="1"/>
</dbReference>
<evidence type="ECO:0000313" key="15">
    <source>
        <dbReference type="EMBL" id="GFR57486.1"/>
    </source>
</evidence>
<evidence type="ECO:0000313" key="16">
    <source>
        <dbReference type="Proteomes" id="UP000762676"/>
    </source>
</evidence>
<organism evidence="15 16">
    <name type="scientific">Elysia marginata</name>
    <dbReference type="NCBI Taxonomy" id="1093978"/>
    <lineage>
        <taxon>Eukaryota</taxon>
        <taxon>Metazoa</taxon>
        <taxon>Spiralia</taxon>
        <taxon>Lophotrochozoa</taxon>
        <taxon>Mollusca</taxon>
        <taxon>Gastropoda</taxon>
        <taxon>Heterobranchia</taxon>
        <taxon>Euthyneura</taxon>
        <taxon>Panpulmonata</taxon>
        <taxon>Sacoglossa</taxon>
        <taxon>Placobranchoidea</taxon>
        <taxon>Plakobranchidae</taxon>
        <taxon>Elysia</taxon>
    </lineage>
</organism>
<dbReference type="GO" id="GO:0017183">
    <property type="term" value="P:protein histidyl modification to diphthamide"/>
    <property type="evidence" value="ECO:0007669"/>
    <property type="project" value="TreeGrafter"/>
</dbReference>
<dbReference type="EMBL" id="BMAT01010620">
    <property type="protein sequence ID" value="GFR57486.1"/>
    <property type="molecule type" value="Genomic_DNA"/>
</dbReference>
<feature type="domain" description="Diphthamide synthase" evidence="14">
    <location>
        <begin position="1"/>
        <end position="233"/>
    </location>
</feature>
<dbReference type="Proteomes" id="UP000762676">
    <property type="component" value="Unassembled WGS sequence"/>
</dbReference>
<protein>
    <recommendedName>
        <fullName evidence="4">Diphthine--ammonia ligase</fullName>
        <ecNumber evidence="3">6.3.1.14</ecNumber>
    </recommendedName>
    <alternativeName>
        <fullName evidence="9">ATP-binding domain-containing protein 4</fullName>
    </alternativeName>
    <alternativeName>
        <fullName evidence="8">Diphthamide synthase</fullName>
    </alternativeName>
    <alternativeName>
        <fullName evidence="10">Diphthamide synthetase</fullName>
    </alternativeName>
    <alternativeName>
        <fullName evidence="11">Protein DPH6 homolog</fullName>
    </alternativeName>
</protein>
<keyword evidence="5 15" id="KW-0436">Ligase</keyword>
<name>A0AAV4EAQ0_9GAST</name>
<keyword evidence="16" id="KW-1185">Reference proteome</keyword>
<gene>
    <name evidence="15" type="ORF">ElyMa_005338500</name>
</gene>
<dbReference type="Gene3D" id="3.30.1330.40">
    <property type="entry name" value="RutC-like"/>
    <property type="match status" value="2"/>
</dbReference>
<dbReference type="CDD" id="cd06156">
    <property type="entry name" value="eu_AANH_C_2"/>
    <property type="match status" value="1"/>
</dbReference>
<dbReference type="Gene3D" id="3.90.1490.10">
    <property type="entry name" value="putative n-type atp pyrophosphatase, domain 2"/>
    <property type="match status" value="1"/>
</dbReference>
<dbReference type="FunFam" id="3.40.50.620:FF:000069">
    <property type="entry name" value="diphthine--ammonia ligase"/>
    <property type="match status" value="1"/>
</dbReference>
<comment type="catalytic activity">
    <reaction evidence="12">
        <text>diphthine-[translation elongation factor 2] + NH4(+) + ATP = diphthamide-[translation elongation factor 2] + AMP + diphosphate + H(+)</text>
        <dbReference type="Rhea" id="RHEA:19753"/>
        <dbReference type="Rhea" id="RHEA-COMP:10172"/>
        <dbReference type="Rhea" id="RHEA-COMP:10174"/>
        <dbReference type="ChEBI" id="CHEBI:15378"/>
        <dbReference type="ChEBI" id="CHEBI:16692"/>
        <dbReference type="ChEBI" id="CHEBI:28938"/>
        <dbReference type="ChEBI" id="CHEBI:30616"/>
        <dbReference type="ChEBI" id="CHEBI:33019"/>
        <dbReference type="ChEBI" id="CHEBI:82696"/>
        <dbReference type="ChEBI" id="CHEBI:456215"/>
        <dbReference type="EC" id="6.3.1.14"/>
    </reaction>
</comment>
<reference evidence="15 16" key="1">
    <citation type="journal article" date="2021" name="Elife">
        <title>Chloroplast acquisition without the gene transfer in kleptoplastic sea slugs, Plakobranchus ocellatus.</title>
        <authorList>
            <person name="Maeda T."/>
            <person name="Takahashi S."/>
            <person name="Yoshida T."/>
            <person name="Shimamura S."/>
            <person name="Takaki Y."/>
            <person name="Nagai Y."/>
            <person name="Toyoda A."/>
            <person name="Suzuki Y."/>
            <person name="Arimoto A."/>
            <person name="Ishii H."/>
            <person name="Satoh N."/>
            <person name="Nishiyama T."/>
            <person name="Hasebe M."/>
            <person name="Maruyama T."/>
            <person name="Minagawa J."/>
            <person name="Obokata J."/>
            <person name="Shigenobu S."/>
        </authorList>
    </citation>
    <scope>NUCLEOTIDE SEQUENCE [LARGE SCALE GENOMIC DNA]</scope>
</reference>
<accession>A0AAV4EAQ0</accession>
<dbReference type="SUPFAM" id="SSF52402">
    <property type="entry name" value="Adenine nucleotide alpha hydrolases-like"/>
    <property type="match status" value="1"/>
</dbReference>
<dbReference type="PANTHER" id="PTHR12196">
    <property type="entry name" value="DOMAIN OF UNKNOWN FUNCTION 71 DUF71 -CONTAINING PROTEIN"/>
    <property type="match status" value="1"/>
</dbReference>
<keyword evidence="7" id="KW-0067">ATP-binding</keyword>
<dbReference type="InterPro" id="IPR014729">
    <property type="entry name" value="Rossmann-like_a/b/a_fold"/>
</dbReference>
<evidence type="ECO:0000256" key="11">
    <source>
        <dbReference type="ARBA" id="ARBA00032849"/>
    </source>
</evidence>
<evidence type="ECO:0000256" key="3">
    <source>
        <dbReference type="ARBA" id="ARBA00012089"/>
    </source>
</evidence>
<dbReference type="FunFam" id="3.90.1490.10:FF:000001">
    <property type="entry name" value="Diphthine--ammonia ligase"/>
    <property type="match status" value="1"/>
</dbReference>
<comment type="similarity">
    <text evidence="2">Belongs to the Diphthine--ammonia ligase family.</text>
</comment>
<dbReference type="Pfam" id="PF01042">
    <property type="entry name" value="Ribonuc_L-PSP"/>
    <property type="match status" value="2"/>
</dbReference>
<dbReference type="CDD" id="cd06155">
    <property type="entry name" value="eu_AANH_C_1"/>
    <property type="match status" value="1"/>
</dbReference>
<dbReference type="Pfam" id="PF01902">
    <property type="entry name" value="Diphthami_syn_2"/>
    <property type="match status" value="1"/>
</dbReference>
<evidence type="ECO:0000256" key="4">
    <source>
        <dbReference type="ARBA" id="ARBA00018426"/>
    </source>
</evidence>
<keyword evidence="6" id="KW-0547">Nucleotide-binding</keyword>
<sequence length="729" mass="80736">MKTVALISGGKDSCFNMMCCVAEGHEIVALANLRPEKDENEELDSYMFQTVGHTAIDLYAEAMGLPLYVQTITGTSLATDKDYRPQDGDEVEDLYKLLQAVKDDMVIEAVSVGAILSDYQRVRVENVCGRLGLVVLSFLWRRDQEELLQEMISCGVKAKIIKVAAMGLTPQKHLGLELSEIFPHMLDMKSKYGLNVCGEGGEYETFVFDCPLFQQRISIDQTEEVIHSDDAFAPVGYLKLKSCSLLPKLAPKVDKSQQEQMRSLPLLNSDKYIEKLNFNQPPPEQQANVGDSEVPSPTKAGGGDSELPRVFMCVPDVQLDGSEPPVFKSNDNTFQVSGVRAIVGKDVDLKAATLSAMNNLKDCLISHSLSMEDIVSFSLYVGDMSKYADINSVYSSFYEINPPVRVCVEANLPRNVALQLDCQGCIKTGAEAEGGQRSHDDEKVLHVQAMSHWAPANIGPYSQARMIDGKLYMAGIVPLVPATLQPVEGGITIQSRLALTHVQSVMSAIAPTCQLNCCPIVTCYITRPEYIEVCHQQWDWALKELRSSAANDQFSNKASGVSPCLQCVQVSALPKASLVEWHVFAWPNLQDNEIHEVRQAKHCENHSIQATAQHCSENPSLFSCHITLDVTNFEGLKRTEKICLPNQMVNLFCQVWRQCFPSQKDSNAGAMPLVKIFFCPTIYDYSLLHKYFTKAVSETCSSHAVPEPVISLIPVSGLESRKQILAWCQ</sequence>
<evidence type="ECO:0000256" key="13">
    <source>
        <dbReference type="SAM" id="MobiDB-lite"/>
    </source>
</evidence>
<evidence type="ECO:0000259" key="14">
    <source>
        <dbReference type="Pfam" id="PF01902"/>
    </source>
</evidence>
<dbReference type="PANTHER" id="PTHR12196:SF2">
    <property type="entry name" value="DIPHTHINE--AMMONIA LIGASE"/>
    <property type="match status" value="1"/>
</dbReference>
<evidence type="ECO:0000256" key="1">
    <source>
        <dbReference type="ARBA" id="ARBA00005156"/>
    </source>
</evidence>
<evidence type="ECO:0000256" key="9">
    <source>
        <dbReference type="ARBA" id="ARBA00031202"/>
    </source>
</evidence>
<dbReference type="EC" id="6.3.1.14" evidence="3"/>
<dbReference type="InterPro" id="IPR030662">
    <property type="entry name" value="DPH6/MJ0570"/>
</dbReference>